<dbReference type="Pfam" id="PF06259">
    <property type="entry name" value="Abhydrolase_8"/>
    <property type="match status" value="1"/>
</dbReference>
<dbReference type="InterPro" id="IPR029058">
    <property type="entry name" value="AB_hydrolase_fold"/>
</dbReference>
<name>A0ABP8VSA4_9MICO</name>
<feature type="region of interest" description="Disordered" evidence="1">
    <location>
        <begin position="203"/>
        <end position="225"/>
    </location>
</feature>
<dbReference type="EMBL" id="BAABLM010000002">
    <property type="protein sequence ID" value="GAA4670488.1"/>
    <property type="molecule type" value="Genomic_DNA"/>
</dbReference>
<comment type="caution">
    <text evidence="3">The sequence shown here is derived from an EMBL/GenBank/DDBJ whole genome shotgun (WGS) entry which is preliminary data.</text>
</comment>
<evidence type="ECO:0000256" key="1">
    <source>
        <dbReference type="SAM" id="MobiDB-lite"/>
    </source>
</evidence>
<organism evidence="3 4">
    <name type="scientific">Frondihabitans cladoniiphilus</name>
    <dbReference type="NCBI Taxonomy" id="715785"/>
    <lineage>
        <taxon>Bacteria</taxon>
        <taxon>Bacillati</taxon>
        <taxon>Actinomycetota</taxon>
        <taxon>Actinomycetes</taxon>
        <taxon>Micrococcales</taxon>
        <taxon>Microbacteriaceae</taxon>
        <taxon>Frondihabitans</taxon>
    </lineage>
</organism>
<proteinExistence type="predicted"/>
<evidence type="ECO:0000313" key="3">
    <source>
        <dbReference type="EMBL" id="GAA4670488.1"/>
    </source>
</evidence>
<evidence type="ECO:0000259" key="2">
    <source>
        <dbReference type="Pfam" id="PF06259"/>
    </source>
</evidence>
<protein>
    <recommendedName>
        <fullName evidence="2">DUF1023 domain-containing protein</fullName>
    </recommendedName>
</protein>
<dbReference type="RefSeq" id="WP_345374425.1">
    <property type="nucleotide sequence ID" value="NZ_BAABLM010000002.1"/>
</dbReference>
<keyword evidence="4" id="KW-1185">Reference proteome</keyword>
<gene>
    <name evidence="3" type="ORF">GCM10025780_12390</name>
</gene>
<reference evidence="4" key="1">
    <citation type="journal article" date="2019" name="Int. J. Syst. Evol. Microbiol.">
        <title>The Global Catalogue of Microorganisms (GCM) 10K type strain sequencing project: providing services to taxonomists for standard genome sequencing and annotation.</title>
        <authorList>
            <consortium name="The Broad Institute Genomics Platform"/>
            <consortium name="The Broad Institute Genome Sequencing Center for Infectious Disease"/>
            <person name="Wu L."/>
            <person name="Ma J."/>
        </authorList>
    </citation>
    <scope>NUCLEOTIDE SEQUENCE [LARGE SCALE GENOMIC DNA]</scope>
    <source>
        <strain evidence="4">JCM 18956</strain>
    </source>
</reference>
<dbReference type="SUPFAM" id="SSF53474">
    <property type="entry name" value="alpha/beta-Hydrolases"/>
    <property type="match status" value="1"/>
</dbReference>
<dbReference type="InterPro" id="IPR010427">
    <property type="entry name" value="DUF1023"/>
</dbReference>
<feature type="domain" description="DUF1023" evidence="2">
    <location>
        <begin position="259"/>
        <end position="430"/>
    </location>
</feature>
<accession>A0ABP8VSA4</accession>
<sequence length="523" mass="53529">MLFFAAAFLYSVFHLFGVTGPSVAPAHTVHESRSVSLSSVLLVDGVPLRHASAGDATSIVILDAPVEGDPVTPSLTACAATPGHPLVAASATTAVDGPRASIADPTACLAALAAAPSRQVRRFAATFDVSTGADVSFATVLGENTSAPIVSAWWARLPLERRTVLTGALPGVVGNLEGLPYSARDLANRVTLTTTIAQVQSDLDSDERAGARSSGRKANAGDDTRRLTMLQQISEALRPGSEGDTSPRSLLSLDTVFPGRAAVAVGDVDTAQSVSYMIPGMLYTVSNQIGFWTDRAAALHAEQTFWANDLATPTSPALTTATVAWMGYRTPDLTNVLDLRLAQAGATHLEDAVEGLDAVRASSPPRLNLIAHSYGSTTATIALSSGTIHADSLTVLGSPGSVVPKASDLAVTTGDVYAAAAPLDPVAGSAFFGADPGASGFGATLLSVAGGTDPYTHEHLTGTISHNGYFVPGSQSMRNLALIGIGHASVAGGRLPGPDAPVEVAGPNLSYVRPQDVNRGALV</sequence>
<evidence type="ECO:0000313" key="4">
    <source>
        <dbReference type="Proteomes" id="UP001501295"/>
    </source>
</evidence>
<dbReference type="Proteomes" id="UP001501295">
    <property type="component" value="Unassembled WGS sequence"/>
</dbReference>